<feature type="DNA-binding region" description="H-T-H motif" evidence="2">
    <location>
        <begin position="26"/>
        <end position="45"/>
    </location>
</feature>
<dbReference type="SUPFAM" id="SSF46689">
    <property type="entry name" value="Homeodomain-like"/>
    <property type="match status" value="1"/>
</dbReference>
<protein>
    <recommendedName>
        <fullName evidence="3">HTH tetR-type domain-containing protein</fullName>
    </recommendedName>
</protein>
<dbReference type="OrthoDB" id="67344at2157"/>
<sequence>MTGETEQKILEAALNLFAEKGYTGATTRVIAEEAGVSELTLFRKFKTKKNLFDTIISQNLEKMKKDLQSILINKKFNSNGEFLETFIRNYVESVEENFEVFFLVINDGTGEFEQSLSEFFRESAEYIEKNIGNSNIDPEAFALTIAGFTYIICIEKHKGRTIFNQEEVIENFINNSVKCVQ</sequence>
<dbReference type="PRINTS" id="PR00455">
    <property type="entry name" value="HTHTETR"/>
</dbReference>
<comment type="caution">
    <text evidence="4">The sequence shown here is derived from an EMBL/GenBank/DDBJ whole genome shotgun (WGS) entry which is preliminary data.</text>
</comment>
<organism evidence="4 5">
    <name type="scientific">Methanobacterium bryantii</name>
    <dbReference type="NCBI Taxonomy" id="2161"/>
    <lineage>
        <taxon>Archaea</taxon>
        <taxon>Methanobacteriati</taxon>
        <taxon>Methanobacteriota</taxon>
        <taxon>Methanomada group</taxon>
        <taxon>Methanobacteria</taxon>
        <taxon>Methanobacteriales</taxon>
        <taxon>Methanobacteriaceae</taxon>
        <taxon>Methanobacterium</taxon>
    </lineage>
</organism>
<dbReference type="AlphaFoldDB" id="A0A2A2H6C5"/>
<reference evidence="4 5" key="1">
    <citation type="journal article" date="2017" name="BMC Genomics">
        <title>Genomic analysis of methanogenic archaea reveals a shift towards energy conservation.</title>
        <authorList>
            <person name="Gilmore S.P."/>
            <person name="Henske J.K."/>
            <person name="Sexton J.A."/>
            <person name="Solomon K.V."/>
            <person name="Seppala S."/>
            <person name="Yoo J.I."/>
            <person name="Huyett L.M."/>
            <person name="Pressman A."/>
            <person name="Cogan J.Z."/>
            <person name="Kivenson V."/>
            <person name="Peng X."/>
            <person name="Tan Y."/>
            <person name="Valentine D.L."/>
            <person name="O'Malley M.A."/>
        </authorList>
    </citation>
    <scope>NUCLEOTIDE SEQUENCE [LARGE SCALE GENOMIC DNA]</scope>
    <source>
        <strain evidence="4 5">M.o.H.</strain>
    </source>
</reference>
<evidence type="ECO:0000313" key="4">
    <source>
        <dbReference type="EMBL" id="PAV04813.1"/>
    </source>
</evidence>
<dbReference type="PANTHER" id="PTHR30055">
    <property type="entry name" value="HTH-TYPE TRANSCRIPTIONAL REGULATOR RUTR"/>
    <property type="match status" value="1"/>
</dbReference>
<evidence type="ECO:0000256" key="2">
    <source>
        <dbReference type="PROSITE-ProRule" id="PRU00335"/>
    </source>
</evidence>
<dbReference type="Pfam" id="PF00440">
    <property type="entry name" value="TetR_N"/>
    <property type="match status" value="1"/>
</dbReference>
<gene>
    <name evidence="4" type="ORF">ASJ80_10900</name>
</gene>
<keyword evidence="1 2" id="KW-0238">DNA-binding</keyword>
<evidence type="ECO:0000256" key="1">
    <source>
        <dbReference type="ARBA" id="ARBA00023125"/>
    </source>
</evidence>
<accession>A0A2A2H6C5</accession>
<feature type="domain" description="HTH tetR-type" evidence="3">
    <location>
        <begin position="3"/>
        <end position="63"/>
    </location>
</feature>
<dbReference type="InterPro" id="IPR009057">
    <property type="entry name" value="Homeodomain-like_sf"/>
</dbReference>
<name>A0A2A2H6C5_METBR</name>
<dbReference type="RefSeq" id="WP_069585437.1">
    <property type="nucleotide sequence ID" value="NZ_LMVM01000012.1"/>
</dbReference>
<proteinExistence type="predicted"/>
<dbReference type="Proteomes" id="UP000217784">
    <property type="component" value="Unassembled WGS sequence"/>
</dbReference>
<dbReference type="GO" id="GO:0003677">
    <property type="term" value="F:DNA binding"/>
    <property type="evidence" value="ECO:0007669"/>
    <property type="project" value="UniProtKB-UniRule"/>
</dbReference>
<dbReference type="PANTHER" id="PTHR30055:SF222">
    <property type="entry name" value="REGULATORY PROTEIN"/>
    <property type="match status" value="1"/>
</dbReference>
<evidence type="ECO:0000313" key="5">
    <source>
        <dbReference type="Proteomes" id="UP000217784"/>
    </source>
</evidence>
<dbReference type="PROSITE" id="PS50977">
    <property type="entry name" value="HTH_TETR_2"/>
    <property type="match status" value="1"/>
</dbReference>
<dbReference type="InterPro" id="IPR001647">
    <property type="entry name" value="HTH_TetR"/>
</dbReference>
<keyword evidence="5" id="KW-1185">Reference proteome</keyword>
<dbReference type="Gene3D" id="1.10.357.10">
    <property type="entry name" value="Tetracycline Repressor, domain 2"/>
    <property type="match status" value="1"/>
</dbReference>
<dbReference type="InterPro" id="IPR050109">
    <property type="entry name" value="HTH-type_TetR-like_transc_reg"/>
</dbReference>
<evidence type="ECO:0000259" key="3">
    <source>
        <dbReference type="PROSITE" id="PS50977"/>
    </source>
</evidence>
<dbReference type="EMBL" id="LMVM01000012">
    <property type="protein sequence ID" value="PAV04813.1"/>
    <property type="molecule type" value="Genomic_DNA"/>
</dbReference>